<dbReference type="OrthoDB" id="5985073at2759"/>
<name>A0A4S4LZ35_9APHY</name>
<evidence type="ECO:0000259" key="5">
    <source>
        <dbReference type="PROSITE" id="PS51782"/>
    </source>
</evidence>
<gene>
    <name evidence="6" type="ORF">EUX98_g9033</name>
</gene>
<feature type="compositionally biased region" description="Low complexity" evidence="3">
    <location>
        <begin position="147"/>
        <end position="170"/>
    </location>
</feature>
<feature type="region of interest" description="Disordered" evidence="3">
    <location>
        <begin position="147"/>
        <end position="202"/>
    </location>
</feature>
<dbReference type="Pfam" id="PF01476">
    <property type="entry name" value="LysM"/>
    <property type="match status" value="2"/>
</dbReference>
<keyword evidence="4" id="KW-0732">Signal</keyword>
<protein>
    <recommendedName>
        <fullName evidence="5">LysM domain-containing protein</fullName>
    </recommendedName>
</protein>
<dbReference type="AlphaFoldDB" id="A0A4S4LZ35"/>
<organism evidence="6 7">
    <name type="scientific">Antrodiella citrinella</name>
    <dbReference type="NCBI Taxonomy" id="2447956"/>
    <lineage>
        <taxon>Eukaryota</taxon>
        <taxon>Fungi</taxon>
        <taxon>Dikarya</taxon>
        <taxon>Basidiomycota</taxon>
        <taxon>Agaricomycotina</taxon>
        <taxon>Agaricomycetes</taxon>
        <taxon>Polyporales</taxon>
        <taxon>Steccherinaceae</taxon>
        <taxon>Antrodiella</taxon>
    </lineage>
</organism>
<dbReference type="EMBL" id="SGPM01000619">
    <property type="protein sequence ID" value="THH17969.1"/>
    <property type="molecule type" value="Genomic_DNA"/>
</dbReference>
<sequence length="202" mass="20823">MFAASVVAALLALPFTSVAATDCARSYTVKTGDYCDLISAQNNASTYQLAVTNNPSINSDCSNLQPGQSICLGFVGQDCTTTYVVQGGDTCEGVYTAHGVNATLFQHNNPQLDSQCDNLYIGEVVCVSNGAAVPPLPSGAPMPAATVPAGATPATPPAITTTAAPAPTAVPDDEDCDDDDGDDDEDCDDDEDEDDLPFCDEL</sequence>
<dbReference type="Gene3D" id="3.10.350.10">
    <property type="entry name" value="LysM domain"/>
    <property type="match status" value="2"/>
</dbReference>
<evidence type="ECO:0000313" key="6">
    <source>
        <dbReference type="EMBL" id="THH17969.1"/>
    </source>
</evidence>
<dbReference type="CDD" id="cd00118">
    <property type="entry name" value="LysM"/>
    <property type="match status" value="1"/>
</dbReference>
<dbReference type="Proteomes" id="UP000308730">
    <property type="component" value="Unassembled WGS sequence"/>
</dbReference>
<dbReference type="SMART" id="SM00257">
    <property type="entry name" value="LysM"/>
    <property type="match status" value="2"/>
</dbReference>
<dbReference type="PANTHER" id="PTHR34997">
    <property type="entry name" value="AM15"/>
    <property type="match status" value="1"/>
</dbReference>
<evidence type="ECO:0000256" key="2">
    <source>
        <dbReference type="ARBA" id="ARBA00023026"/>
    </source>
</evidence>
<dbReference type="InterPro" id="IPR036779">
    <property type="entry name" value="LysM_dom_sf"/>
</dbReference>
<feature type="domain" description="LysM" evidence="5">
    <location>
        <begin position="81"/>
        <end position="127"/>
    </location>
</feature>
<comment type="caution">
    <text evidence="6">The sequence shown here is derived from an EMBL/GenBank/DDBJ whole genome shotgun (WGS) entry which is preliminary data.</text>
</comment>
<evidence type="ECO:0000313" key="7">
    <source>
        <dbReference type="Proteomes" id="UP000308730"/>
    </source>
</evidence>
<evidence type="ECO:0000256" key="1">
    <source>
        <dbReference type="ARBA" id="ARBA00022669"/>
    </source>
</evidence>
<feature type="chain" id="PRO_5020560248" description="LysM domain-containing protein" evidence="4">
    <location>
        <begin position="21"/>
        <end position="202"/>
    </location>
</feature>
<dbReference type="InterPro" id="IPR018392">
    <property type="entry name" value="LysM"/>
</dbReference>
<dbReference type="SUPFAM" id="SSF54106">
    <property type="entry name" value="LysM domain"/>
    <property type="match status" value="2"/>
</dbReference>
<reference evidence="6 7" key="1">
    <citation type="submission" date="2019-02" db="EMBL/GenBank/DDBJ databases">
        <title>Genome sequencing of the rare red list fungi Antrodiella citrinella (Flaviporus citrinellus).</title>
        <authorList>
            <person name="Buettner E."/>
            <person name="Kellner H."/>
        </authorList>
    </citation>
    <scope>NUCLEOTIDE SEQUENCE [LARGE SCALE GENOMIC DNA]</scope>
    <source>
        <strain evidence="6 7">DSM 108506</strain>
    </source>
</reference>
<feature type="signal peptide" evidence="4">
    <location>
        <begin position="1"/>
        <end position="20"/>
    </location>
</feature>
<feature type="domain" description="LysM" evidence="5">
    <location>
        <begin position="25"/>
        <end position="72"/>
    </location>
</feature>
<keyword evidence="7" id="KW-1185">Reference proteome</keyword>
<keyword evidence="1" id="KW-0147">Chitin-binding</keyword>
<dbReference type="PANTHER" id="PTHR34997:SF1">
    <property type="entry name" value="PEPTIDOGLYCAN-BINDING LYSIN DOMAIN"/>
    <property type="match status" value="1"/>
</dbReference>
<keyword evidence="2" id="KW-0843">Virulence</keyword>
<evidence type="ECO:0000256" key="3">
    <source>
        <dbReference type="SAM" id="MobiDB-lite"/>
    </source>
</evidence>
<accession>A0A4S4LZ35</accession>
<dbReference type="PROSITE" id="PS51782">
    <property type="entry name" value="LYSM"/>
    <property type="match status" value="2"/>
</dbReference>
<proteinExistence type="predicted"/>
<feature type="compositionally biased region" description="Acidic residues" evidence="3">
    <location>
        <begin position="171"/>
        <end position="202"/>
    </location>
</feature>
<evidence type="ECO:0000256" key="4">
    <source>
        <dbReference type="SAM" id="SignalP"/>
    </source>
</evidence>
<dbReference type="GO" id="GO:0008061">
    <property type="term" value="F:chitin binding"/>
    <property type="evidence" value="ECO:0007669"/>
    <property type="project" value="UniProtKB-KW"/>
</dbReference>
<dbReference type="InterPro" id="IPR052210">
    <property type="entry name" value="LysM1-like"/>
</dbReference>